<keyword evidence="2" id="KW-0812">Transmembrane</keyword>
<evidence type="ECO:0000256" key="1">
    <source>
        <dbReference type="SAM" id="MobiDB-lite"/>
    </source>
</evidence>
<dbReference type="EMBL" id="MN739620">
    <property type="protein sequence ID" value="QHT16314.1"/>
    <property type="molecule type" value="Genomic_DNA"/>
</dbReference>
<keyword evidence="2" id="KW-1133">Transmembrane helix</keyword>
<evidence type="ECO:0000256" key="2">
    <source>
        <dbReference type="SAM" id="Phobius"/>
    </source>
</evidence>
<evidence type="ECO:0000313" key="3">
    <source>
        <dbReference type="EMBL" id="QHT16314.1"/>
    </source>
</evidence>
<name>A0A6C0DJ67_9ZZZZ</name>
<sequence>MYNKMDISIFGFKFNLEILILIGIVYLILVGHTVCGCCNFYRNIEGFNDKEGIEHKKPHDKKHMSKNEKESFVPVAHPSNKKQAKKEGFVGANTNYGESSEYSVSSFTPVNTANWGMADLTVVPGQPISKAVQGIIDRPNQQLPLPEGQLSLFDNMPFSPNCCPNAFSSSMGCACMNTDTYNYLITRAGNNVPYSEY</sequence>
<organism evidence="3">
    <name type="scientific">viral metagenome</name>
    <dbReference type="NCBI Taxonomy" id="1070528"/>
    <lineage>
        <taxon>unclassified sequences</taxon>
        <taxon>metagenomes</taxon>
        <taxon>organismal metagenomes</taxon>
    </lineage>
</organism>
<dbReference type="AlphaFoldDB" id="A0A6C0DJ67"/>
<accession>A0A6C0DJ67</accession>
<keyword evidence="2" id="KW-0472">Membrane</keyword>
<protein>
    <submittedName>
        <fullName evidence="3">Uncharacterized protein</fullName>
    </submittedName>
</protein>
<feature type="region of interest" description="Disordered" evidence="1">
    <location>
        <begin position="54"/>
        <end position="73"/>
    </location>
</feature>
<reference evidence="3" key="1">
    <citation type="journal article" date="2020" name="Nature">
        <title>Giant virus diversity and host interactions through global metagenomics.</title>
        <authorList>
            <person name="Schulz F."/>
            <person name="Roux S."/>
            <person name="Paez-Espino D."/>
            <person name="Jungbluth S."/>
            <person name="Walsh D.A."/>
            <person name="Denef V.J."/>
            <person name="McMahon K.D."/>
            <person name="Konstantinidis K.T."/>
            <person name="Eloe-Fadrosh E.A."/>
            <person name="Kyrpides N.C."/>
            <person name="Woyke T."/>
        </authorList>
    </citation>
    <scope>NUCLEOTIDE SEQUENCE</scope>
    <source>
        <strain evidence="3">GVMAG-M-3300023174-182</strain>
    </source>
</reference>
<feature type="transmembrane region" description="Helical" evidence="2">
    <location>
        <begin position="12"/>
        <end position="34"/>
    </location>
</feature>
<proteinExistence type="predicted"/>